<dbReference type="KEGG" id="opf:CBP31_01185"/>
<organism evidence="1 2">
    <name type="scientific">Oceanisphaera profunda</name>
    <dbReference type="NCBI Taxonomy" id="1416627"/>
    <lineage>
        <taxon>Bacteria</taxon>
        <taxon>Pseudomonadati</taxon>
        <taxon>Pseudomonadota</taxon>
        <taxon>Gammaproteobacteria</taxon>
        <taxon>Aeromonadales</taxon>
        <taxon>Aeromonadaceae</taxon>
        <taxon>Oceanisphaera</taxon>
    </lineage>
</organism>
<gene>
    <name evidence="1" type="ORF">CBP31_01185</name>
</gene>
<dbReference type="InterPro" id="IPR025346">
    <property type="entry name" value="DUF4250"/>
</dbReference>
<sequence>MDKSVLETMDSHMVLSILNEKLRLECDSLTTLISRYDLNTNWLISSMNQIGYHYDAVSNQFKPII</sequence>
<protein>
    <submittedName>
        <fullName evidence="1">DUF4250 domain-containing protein</fullName>
    </submittedName>
</protein>
<dbReference type="Pfam" id="PF14056">
    <property type="entry name" value="DUF4250"/>
    <property type="match status" value="1"/>
</dbReference>
<dbReference type="RefSeq" id="WP_087034500.1">
    <property type="nucleotide sequence ID" value="NZ_CP021377.1"/>
</dbReference>
<proteinExistence type="predicted"/>
<name>A0A1Y0D2I4_9GAMM</name>
<keyword evidence="2" id="KW-1185">Reference proteome</keyword>
<dbReference type="EMBL" id="CP021377">
    <property type="protein sequence ID" value="ART81416.1"/>
    <property type="molecule type" value="Genomic_DNA"/>
</dbReference>
<dbReference type="AlphaFoldDB" id="A0A1Y0D2I4"/>
<reference evidence="1 2" key="1">
    <citation type="journal article" date="2014" name="Int. J. Syst. Evol. Microbiol.">
        <title>Oceanisphaera profunda sp. nov., a marine bacterium isolated from deep-sea sediment, and emended description of the genus Oceanisphaera.</title>
        <authorList>
            <person name="Xu Z."/>
            <person name="Zhang X.Y."/>
            <person name="Su H.N."/>
            <person name="Yu Z.C."/>
            <person name="Liu C."/>
            <person name="Li H."/>
            <person name="Chen X.L."/>
            <person name="Song X.Y."/>
            <person name="Xie B.B."/>
            <person name="Qin Q.L."/>
            <person name="Zhou B.C."/>
            <person name="Shi M."/>
            <person name="Huang Y."/>
            <person name="Zhang Y.Z."/>
        </authorList>
    </citation>
    <scope>NUCLEOTIDE SEQUENCE [LARGE SCALE GENOMIC DNA]</scope>
    <source>
        <strain evidence="1 2">SM1222</strain>
    </source>
</reference>
<evidence type="ECO:0000313" key="2">
    <source>
        <dbReference type="Proteomes" id="UP000243937"/>
    </source>
</evidence>
<dbReference type="OrthoDB" id="6197979at2"/>
<dbReference type="Proteomes" id="UP000243937">
    <property type="component" value="Chromosome"/>
</dbReference>
<accession>A0A1Y0D2I4</accession>
<evidence type="ECO:0000313" key="1">
    <source>
        <dbReference type="EMBL" id="ART81416.1"/>
    </source>
</evidence>